<name>E6PCC2_9ZZZZ</name>
<keyword evidence="2" id="KW-0378">Hydrolase</keyword>
<reference evidence="2" key="1">
    <citation type="submission" date="2009-10" db="EMBL/GenBank/DDBJ databases">
        <title>Diversity of trophic interactions inside an arsenic-rich microbial ecosystem.</title>
        <authorList>
            <person name="Bertin P.N."/>
            <person name="Heinrich-Salmeron A."/>
            <person name="Pelletier E."/>
            <person name="Goulhen-Chollet F."/>
            <person name="Arsene-Ploetze F."/>
            <person name="Gallien S."/>
            <person name="Calteau A."/>
            <person name="Vallenet D."/>
            <person name="Casiot C."/>
            <person name="Chane-Woon-Ming B."/>
            <person name="Giloteaux L."/>
            <person name="Barakat M."/>
            <person name="Bonnefoy V."/>
            <person name="Bruneel O."/>
            <person name="Chandler M."/>
            <person name="Cleiss J."/>
            <person name="Duran R."/>
            <person name="Elbaz-Poulichet F."/>
            <person name="Fonknechten N."/>
            <person name="Lauga B."/>
            <person name="Mornico D."/>
            <person name="Ortet P."/>
            <person name="Schaeffer C."/>
            <person name="Siguier P."/>
            <person name="Alexander Thil Smith A."/>
            <person name="Van Dorsselaer A."/>
            <person name="Weissenbach J."/>
            <person name="Medigue C."/>
            <person name="Le Paslier D."/>
        </authorList>
    </citation>
    <scope>NUCLEOTIDE SEQUENCE</scope>
</reference>
<organism evidence="2">
    <name type="scientific">mine drainage metagenome</name>
    <dbReference type="NCBI Taxonomy" id="410659"/>
    <lineage>
        <taxon>unclassified sequences</taxon>
        <taxon>metagenomes</taxon>
        <taxon>ecological metagenomes</taxon>
    </lineage>
</organism>
<evidence type="ECO:0000259" key="1">
    <source>
        <dbReference type="Pfam" id="PF10135"/>
    </source>
</evidence>
<proteinExistence type="predicted"/>
<sequence length="112" mass="12094">MSEIAKAAATPLTPVQQQAMKRLDQAATQLEGVFLQLVMGAMDKTVSHDSIFGKQSNGERIFQSMLDQQRAEQMAKTGSIGIAKMLEEQLKASVLSDASQEAKVNVKRSSGP</sequence>
<accession>E6PCC2</accession>
<evidence type="ECO:0000313" key="2">
    <source>
        <dbReference type="EMBL" id="CBH74105.1"/>
    </source>
</evidence>
<dbReference type="InterPro" id="IPR019301">
    <property type="entry name" value="Flagellar_prot_FlgJ_N"/>
</dbReference>
<comment type="caution">
    <text evidence="2">The sequence shown here is derived from an EMBL/GenBank/DDBJ whole genome shotgun (WGS) entry which is preliminary data.</text>
</comment>
<dbReference type="GO" id="GO:0016787">
    <property type="term" value="F:hydrolase activity"/>
    <property type="evidence" value="ECO:0007669"/>
    <property type="project" value="UniProtKB-KW"/>
</dbReference>
<feature type="domain" description="Flagellar protein FlgJ N-terminal" evidence="1">
    <location>
        <begin position="42"/>
        <end position="89"/>
    </location>
</feature>
<protein>
    <submittedName>
        <fullName evidence="2">Putative peptidoglycan hydrolase FlgJ-like (Muramidase FlgJ)</fullName>
    </submittedName>
</protein>
<gene>
    <name evidence="2" type="ORF">CARN1_1992</name>
</gene>
<dbReference type="EMBL" id="CABL01000001">
    <property type="protein sequence ID" value="CBH74105.1"/>
    <property type="molecule type" value="Genomic_DNA"/>
</dbReference>
<dbReference type="Pfam" id="PF10135">
    <property type="entry name" value="Rod-binding"/>
    <property type="match status" value="1"/>
</dbReference>
<dbReference type="AlphaFoldDB" id="E6PCC2"/>